<dbReference type="Gene3D" id="1.10.287.130">
    <property type="match status" value="1"/>
</dbReference>
<dbReference type="CDD" id="cd00082">
    <property type="entry name" value="HisKA"/>
    <property type="match status" value="1"/>
</dbReference>
<comment type="caution">
    <text evidence="10">The sequence shown here is derived from an EMBL/GenBank/DDBJ whole genome shotgun (WGS) entry which is preliminary data.</text>
</comment>
<dbReference type="InterPro" id="IPR036890">
    <property type="entry name" value="HATPase_C_sf"/>
</dbReference>
<dbReference type="PANTHER" id="PTHR45436:SF5">
    <property type="entry name" value="SENSOR HISTIDINE KINASE TRCS"/>
    <property type="match status" value="1"/>
</dbReference>
<evidence type="ECO:0000256" key="7">
    <source>
        <dbReference type="ARBA" id="ARBA00022989"/>
    </source>
</evidence>
<dbReference type="Pfam" id="PF00512">
    <property type="entry name" value="HisKA"/>
    <property type="match status" value="1"/>
</dbReference>
<dbReference type="GO" id="GO:0000155">
    <property type="term" value="F:phosphorelay sensor kinase activity"/>
    <property type="evidence" value="ECO:0007669"/>
    <property type="project" value="InterPro"/>
</dbReference>
<evidence type="ECO:0000259" key="9">
    <source>
        <dbReference type="PROSITE" id="PS50109"/>
    </source>
</evidence>
<dbReference type="SMART" id="SM00387">
    <property type="entry name" value="HATPase_c"/>
    <property type="match status" value="1"/>
</dbReference>
<evidence type="ECO:0000256" key="3">
    <source>
        <dbReference type="ARBA" id="ARBA00022553"/>
    </source>
</evidence>
<sequence length="417" mass="47451">MGVGMRLLQKINKAYLVSSAVVLAVCSTLLYFILQRQAQLEIDEELALQEELISAQIAQGQMPSFPLTDVRQLNSTARPSTMYGDSVVFDRLQLEHEDYRYLRSVKSINGKTYSIMVMDAHVGWADYYLTIFAVFLVMALLLGCTGLLVNYFAARSIWQPFFQNLKVYRSHSVSSGSPLQLQPSNVQEFREMQLALQEQTQRSRQEYLALREFTENASHEIQTPLAIIQAKLDRLSQYPISGEMMHHLALARDSVSRLSRINKNLLLLTKLENRAFEEKEQLDLRPLLQAQLDQMEDLFEMKHIALQTEISATALQANRYLIDILLSNLLANALRYTPENGKVSIRLSPERLEVANSGAPLTLTEDQLYARFKKGRANSGQSTGLGLAIAKGICEAHGWQLRYRYSGEEHHFEVRFA</sequence>
<feature type="transmembrane region" description="Helical" evidence="8">
    <location>
        <begin position="127"/>
        <end position="153"/>
    </location>
</feature>
<dbReference type="InterPro" id="IPR003661">
    <property type="entry name" value="HisK_dim/P_dom"/>
</dbReference>
<keyword evidence="6 10" id="KW-0418">Kinase</keyword>
<protein>
    <recommendedName>
        <fullName evidence="2">histidine kinase</fullName>
        <ecNumber evidence="2">2.7.13.3</ecNumber>
    </recommendedName>
</protein>
<keyword evidence="3" id="KW-0597">Phosphoprotein</keyword>
<evidence type="ECO:0000256" key="5">
    <source>
        <dbReference type="ARBA" id="ARBA00022692"/>
    </source>
</evidence>
<evidence type="ECO:0000256" key="4">
    <source>
        <dbReference type="ARBA" id="ARBA00022679"/>
    </source>
</evidence>
<evidence type="ECO:0000256" key="2">
    <source>
        <dbReference type="ARBA" id="ARBA00012438"/>
    </source>
</evidence>
<evidence type="ECO:0000256" key="8">
    <source>
        <dbReference type="SAM" id="Phobius"/>
    </source>
</evidence>
<name>A0A501WC84_9BACT</name>
<organism evidence="10 11">
    <name type="scientific">Pontibacter mangrovi</name>
    <dbReference type="NCBI Taxonomy" id="2589816"/>
    <lineage>
        <taxon>Bacteria</taxon>
        <taxon>Pseudomonadati</taxon>
        <taxon>Bacteroidota</taxon>
        <taxon>Cytophagia</taxon>
        <taxon>Cytophagales</taxon>
        <taxon>Hymenobacteraceae</taxon>
        <taxon>Pontibacter</taxon>
    </lineage>
</organism>
<reference evidence="10 11" key="1">
    <citation type="submission" date="2019-06" db="EMBL/GenBank/DDBJ databases">
        <title>A novel bacterium of genus Pontibacter, isolated from marine sediment.</title>
        <authorList>
            <person name="Huang H."/>
            <person name="Mo K."/>
            <person name="Hu Y."/>
        </authorList>
    </citation>
    <scope>NUCLEOTIDE SEQUENCE [LARGE SCALE GENOMIC DNA]</scope>
    <source>
        <strain evidence="10 11">HB172049</strain>
    </source>
</reference>
<keyword evidence="4" id="KW-0808">Transferase</keyword>
<proteinExistence type="predicted"/>
<keyword evidence="8" id="KW-0472">Membrane</keyword>
<dbReference type="SUPFAM" id="SSF47384">
    <property type="entry name" value="Homodimeric domain of signal transducing histidine kinase"/>
    <property type="match status" value="1"/>
</dbReference>
<dbReference type="InterPro" id="IPR005467">
    <property type="entry name" value="His_kinase_dom"/>
</dbReference>
<dbReference type="InterPro" id="IPR036097">
    <property type="entry name" value="HisK_dim/P_sf"/>
</dbReference>
<dbReference type="PANTHER" id="PTHR45436">
    <property type="entry name" value="SENSOR HISTIDINE KINASE YKOH"/>
    <property type="match status" value="1"/>
</dbReference>
<dbReference type="EMBL" id="VFRQ01000004">
    <property type="protein sequence ID" value="TPE44427.1"/>
    <property type="molecule type" value="Genomic_DNA"/>
</dbReference>
<comment type="catalytic activity">
    <reaction evidence="1">
        <text>ATP + protein L-histidine = ADP + protein N-phospho-L-histidine.</text>
        <dbReference type="EC" id="2.7.13.3"/>
    </reaction>
</comment>
<gene>
    <name evidence="10" type="ORF">FJM65_09795</name>
</gene>
<dbReference type="CDD" id="cd00075">
    <property type="entry name" value="HATPase"/>
    <property type="match status" value="1"/>
</dbReference>
<dbReference type="SMART" id="SM00388">
    <property type="entry name" value="HisKA"/>
    <property type="match status" value="1"/>
</dbReference>
<evidence type="ECO:0000313" key="11">
    <source>
        <dbReference type="Proteomes" id="UP000316727"/>
    </source>
</evidence>
<dbReference type="PROSITE" id="PS50109">
    <property type="entry name" value="HIS_KIN"/>
    <property type="match status" value="1"/>
</dbReference>
<keyword evidence="7 8" id="KW-1133">Transmembrane helix</keyword>
<feature type="domain" description="Histidine kinase" evidence="9">
    <location>
        <begin position="216"/>
        <end position="417"/>
    </location>
</feature>
<evidence type="ECO:0000313" key="10">
    <source>
        <dbReference type="EMBL" id="TPE44427.1"/>
    </source>
</evidence>
<keyword evidence="11" id="KW-1185">Reference proteome</keyword>
<evidence type="ECO:0000256" key="6">
    <source>
        <dbReference type="ARBA" id="ARBA00022777"/>
    </source>
</evidence>
<accession>A0A501WC84</accession>
<dbReference type="Gene3D" id="3.30.565.10">
    <property type="entry name" value="Histidine kinase-like ATPase, C-terminal domain"/>
    <property type="match status" value="1"/>
</dbReference>
<dbReference type="EC" id="2.7.13.3" evidence="2"/>
<dbReference type="GO" id="GO:0005886">
    <property type="term" value="C:plasma membrane"/>
    <property type="evidence" value="ECO:0007669"/>
    <property type="project" value="TreeGrafter"/>
</dbReference>
<feature type="transmembrane region" description="Helical" evidence="8">
    <location>
        <begin position="14"/>
        <end position="34"/>
    </location>
</feature>
<dbReference type="AlphaFoldDB" id="A0A501WC84"/>
<dbReference type="InterPro" id="IPR050428">
    <property type="entry name" value="TCS_sensor_his_kinase"/>
</dbReference>
<dbReference type="OrthoDB" id="1522504at2"/>
<evidence type="ECO:0000256" key="1">
    <source>
        <dbReference type="ARBA" id="ARBA00000085"/>
    </source>
</evidence>
<keyword evidence="5 8" id="KW-0812">Transmembrane</keyword>
<dbReference type="Proteomes" id="UP000316727">
    <property type="component" value="Unassembled WGS sequence"/>
</dbReference>
<dbReference type="InterPro" id="IPR003594">
    <property type="entry name" value="HATPase_dom"/>
</dbReference>
<dbReference type="Pfam" id="PF02518">
    <property type="entry name" value="HATPase_c"/>
    <property type="match status" value="1"/>
</dbReference>
<dbReference type="SUPFAM" id="SSF55874">
    <property type="entry name" value="ATPase domain of HSP90 chaperone/DNA topoisomerase II/histidine kinase"/>
    <property type="match status" value="1"/>
</dbReference>